<dbReference type="Proteomes" id="UP000294489">
    <property type="component" value="Unassembled WGS sequence"/>
</dbReference>
<dbReference type="SUPFAM" id="SSF56524">
    <property type="entry name" value="Oxidoreductase molybdopterin-binding domain"/>
    <property type="match status" value="1"/>
</dbReference>
<accession>A0A4R8G095</accession>
<sequence>MFTSRLSLFLLFLLLPLRTLWADTLPMPEGQVILKVSGAISHTNVADEAHFDYAMLAALGMHDVETHTPWTEGESRFAGPLGRDLLDAVGAQGNLLKVKALNEFVADVPVEDLRNHDVILAVERDGERMPVRDFGPIFVLYPFDQNPKLLNETYRFRSVWQVKSIRVE</sequence>
<evidence type="ECO:0000313" key="1">
    <source>
        <dbReference type="EMBL" id="TDX32897.1"/>
    </source>
</evidence>
<dbReference type="OrthoDB" id="9798763at2"/>
<organism evidence="1 2">
    <name type="scientific">Modicisalibacter xianhensis</name>
    <dbReference type="NCBI Taxonomy" id="442341"/>
    <lineage>
        <taxon>Bacteria</taxon>
        <taxon>Pseudomonadati</taxon>
        <taxon>Pseudomonadota</taxon>
        <taxon>Gammaproteobacteria</taxon>
        <taxon>Oceanospirillales</taxon>
        <taxon>Halomonadaceae</taxon>
        <taxon>Modicisalibacter</taxon>
    </lineage>
</organism>
<gene>
    <name evidence="1" type="ORF">DFO67_101191</name>
</gene>
<reference evidence="1 2" key="1">
    <citation type="submission" date="2019-03" db="EMBL/GenBank/DDBJ databases">
        <title>Freshwater and sediment microbial communities from various areas in North America, analyzing microbe dynamics in response to fracking.</title>
        <authorList>
            <person name="Lamendella R."/>
        </authorList>
    </citation>
    <scope>NUCLEOTIDE SEQUENCE [LARGE SCALE GENOMIC DNA]</scope>
    <source>
        <strain evidence="1 2">6_TX</strain>
    </source>
</reference>
<name>A0A4R8G095_9GAMM</name>
<dbReference type="EMBL" id="SOEC01000001">
    <property type="protein sequence ID" value="TDX32897.1"/>
    <property type="molecule type" value="Genomic_DNA"/>
</dbReference>
<dbReference type="RefSeq" id="WP_134015102.1">
    <property type="nucleotide sequence ID" value="NZ_SOEC01000001.1"/>
</dbReference>
<dbReference type="AlphaFoldDB" id="A0A4R8G095"/>
<evidence type="ECO:0008006" key="3">
    <source>
        <dbReference type="Google" id="ProtNLM"/>
    </source>
</evidence>
<evidence type="ECO:0000313" key="2">
    <source>
        <dbReference type="Proteomes" id="UP000294489"/>
    </source>
</evidence>
<protein>
    <recommendedName>
        <fullName evidence="3">Oxidoreductase molybdopterin-binding domain-containing protein</fullName>
    </recommendedName>
</protein>
<comment type="caution">
    <text evidence="1">The sequence shown here is derived from an EMBL/GenBank/DDBJ whole genome shotgun (WGS) entry which is preliminary data.</text>
</comment>
<proteinExistence type="predicted"/>
<dbReference type="Gene3D" id="3.90.420.10">
    <property type="entry name" value="Oxidoreductase, molybdopterin-binding domain"/>
    <property type="match status" value="1"/>
</dbReference>
<dbReference type="InterPro" id="IPR036374">
    <property type="entry name" value="OxRdtase_Mopterin-bd_sf"/>
</dbReference>